<dbReference type="NCBIfam" id="TIGR01121">
    <property type="entry name" value="D_amino_aminoT"/>
    <property type="match status" value="1"/>
</dbReference>
<keyword evidence="14" id="KW-1185">Reference proteome</keyword>
<reference evidence="14" key="1">
    <citation type="journal article" date="2019" name="Int. J. Syst. Evol. Microbiol.">
        <title>The Global Catalogue of Microorganisms (GCM) 10K type strain sequencing project: providing services to taxonomists for standard genome sequencing and annotation.</title>
        <authorList>
            <consortium name="The Broad Institute Genomics Platform"/>
            <consortium name="The Broad Institute Genome Sequencing Center for Infectious Disease"/>
            <person name="Wu L."/>
            <person name="Ma J."/>
        </authorList>
    </citation>
    <scope>NUCLEOTIDE SEQUENCE [LARGE SCALE GENOMIC DNA]</scope>
    <source>
        <strain evidence="14">CCUG 54950</strain>
    </source>
</reference>
<organism evidence="13 14">
    <name type="scientific">Paenibacillus wenxiniae</name>
    <dbReference type="NCBI Taxonomy" id="1636843"/>
    <lineage>
        <taxon>Bacteria</taxon>
        <taxon>Bacillati</taxon>
        <taxon>Bacillota</taxon>
        <taxon>Bacilli</taxon>
        <taxon>Bacillales</taxon>
        <taxon>Paenibacillaceae</taxon>
        <taxon>Paenibacillus</taxon>
    </lineage>
</organism>
<evidence type="ECO:0000256" key="12">
    <source>
        <dbReference type="ARBA" id="ARBA00047911"/>
    </source>
</evidence>
<comment type="similarity">
    <text evidence="2">Belongs to the class-IV pyridoxal-phosphate-dependent aminotransferase family.</text>
</comment>
<comment type="catalytic activity">
    <reaction evidence="12">
        <text>D-alanine + 2-oxoglutarate = D-glutamate + pyruvate</text>
        <dbReference type="Rhea" id="RHEA:15869"/>
        <dbReference type="ChEBI" id="CHEBI:15361"/>
        <dbReference type="ChEBI" id="CHEBI:16810"/>
        <dbReference type="ChEBI" id="CHEBI:29986"/>
        <dbReference type="ChEBI" id="CHEBI:57416"/>
        <dbReference type="EC" id="2.6.1.21"/>
    </reaction>
</comment>
<evidence type="ECO:0000256" key="9">
    <source>
        <dbReference type="ARBA" id="ARBA00030138"/>
    </source>
</evidence>
<dbReference type="CDD" id="cd01558">
    <property type="entry name" value="D-AAT_like"/>
    <property type="match status" value="1"/>
</dbReference>
<evidence type="ECO:0000256" key="2">
    <source>
        <dbReference type="ARBA" id="ARBA00009320"/>
    </source>
</evidence>
<dbReference type="SUPFAM" id="SSF56752">
    <property type="entry name" value="D-aminoacid aminotransferase-like PLP-dependent enzymes"/>
    <property type="match status" value="1"/>
</dbReference>
<dbReference type="PANTHER" id="PTHR42743">
    <property type="entry name" value="AMINO-ACID AMINOTRANSFERASE"/>
    <property type="match status" value="1"/>
</dbReference>
<dbReference type="PANTHER" id="PTHR42743:SF10">
    <property type="entry name" value="D-ALANINE AMINOTRANSFERASE"/>
    <property type="match status" value="1"/>
</dbReference>
<evidence type="ECO:0000256" key="4">
    <source>
        <dbReference type="ARBA" id="ARBA00012874"/>
    </source>
</evidence>
<dbReference type="InterPro" id="IPR043132">
    <property type="entry name" value="BCAT-like_C"/>
</dbReference>
<evidence type="ECO:0000256" key="11">
    <source>
        <dbReference type="ARBA" id="ARBA00033391"/>
    </source>
</evidence>
<sequence>MLLWNGKLVEEEQVRVSYRDRGYYFGDGIYEVFRLYQGNLFEKEAHLDRLYNSLREIKIELKWNREQLSEMLDELAATLGQQDGMLYIQFTRGEAKRAHIFPEVCEAVMLGYCEPLARPADLIENGIEAITLEDIRWLRCHIKSLNLLANTLAKQEAVEAGAKEAILIRSDDTVTECTASNLLIVKDGVIYTHPNGNLILDGITKQVVKRLAGELDIPYVEQAFGKQQLVDADEVFLTNTTMEATPIIAIDGRPVGTGTPGAVTRRLQVAYVEMVEQVVQKGSSSVI</sequence>
<comment type="caution">
    <text evidence="13">The sequence shown here is derived from an EMBL/GenBank/DDBJ whole genome shotgun (WGS) entry which is preliminary data.</text>
</comment>
<evidence type="ECO:0000313" key="13">
    <source>
        <dbReference type="EMBL" id="MFD1884412.1"/>
    </source>
</evidence>
<name>A0ABW4RDR8_9BACL</name>
<evidence type="ECO:0000256" key="10">
    <source>
        <dbReference type="ARBA" id="ARBA00033316"/>
    </source>
</evidence>
<proteinExistence type="inferred from homology"/>
<evidence type="ECO:0000256" key="6">
    <source>
        <dbReference type="ARBA" id="ARBA00022576"/>
    </source>
</evidence>
<keyword evidence="6 13" id="KW-0032">Aminotransferase</keyword>
<comment type="subunit">
    <text evidence="3">Homodimer.</text>
</comment>
<comment type="cofactor">
    <cofactor evidence="1">
        <name>pyridoxal 5'-phosphate</name>
        <dbReference type="ChEBI" id="CHEBI:597326"/>
    </cofactor>
</comment>
<keyword evidence="7 13" id="KW-0808">Transferase</keyword>
<dbReference type="Gene3D" id="3.20.10.10">
    <property type="entry name" value="D-amino Acid Aminotransferase, subunit A, domain 2"/>
    <property type="match status" value="1"/>
</dbReference>
<dbReference type="InterPro" id="IPR001544">
    <property type="entry name" value="Aminotrans_IV"/>
</dbReference>
<dbReference type="RefSeq" id="WP_347326260.1">
    <property type="nucleotide sequence ID" value="NZ_JBCGUH010000010.1"/>
</dbReference>
<keyword evidence="8" id="KW-0663">Pyridoxal phosphate</keyword>
<dbReference type="Proteomes" id="UP001597233">
    <property type="component" value="Unassembled WGS sequence"/>
</dbReference>
<accession>A0ABW4RDR8</accession>
<dbReference type="GO" id="GO:0047810">
    <property type="term" value="F:D-alanine-2-oxoglutarate aminotransferase activity"/>
    <property type="evidence" value="ECO:0007669"/>
    <property type="project" value="UniProtKB-EC"/>
</dbReference>
<protein>
    <recommendedName>
        <fullName evidence="5">D-alanine aminotransferase</fullName>
        <ecNumber evidence="4">2.6.1.21</ecNumber>
    </recommendedName>
    <alternativeName>
        <fullName evidence="11">D-amino acid aminotransferase</fullName>
    </alternativeName>
    <alternativeName>
        <fullName evidence="9">D-amino acid transaminase</fullName>
    </alternativeName>
    <alternativeName>
        <fullName evidence="10">D-aspartate aminotransferase</fullName>
    </alternativeName>
</protein>
<dbReference type="InterPro" id="IPR050571">
    <property type="entry name" value="Class-IV_PLP-Dep_Aminotrnsfr"/>
</dbReference>
<dbReference type="EC" id="2.6.1.21" evidence="4"/>
<dbReference type="Gene3D" id="3.30.470.10">
    <property type="match status" value="1"/>
</dbReference>
<dbReference type="Pfam" id="PF01063">
    <property type="entry name" value="Aminotran_4"/>
    <property type="match status" value="1"/>
</dbReference>
<dbReference type="InterPro" id="IPR005784">
    <property type="entry name" value="D_amino_transT"/>
</dbReference>
<evidence type="ECO:0000256" key="1">
    <source>
        <dbReference type="ARBA" id="ARBA00001933"/>
    </source>
</evidence>
<evidence type="ECO:0000256" key="8">
    <source>
        <dbReference type="ARBA" id="ARBA00022898"/>
    </source>
</evidence>
<dbReference type="InterPro" id="IPR036038">
    <property type="entry name" value="Aminotransferase-like"/>
</dbReference>
<dbReference type="InterPro" id="IPR043131">
    <property type="entry name" value="BCAT-like_N"/>
</dbReference>
<evidence type="ECO:0000256" key="5">
    <source>
        <dbReference type="ARBA" id="ARBA00021779"/>
    </source>
</evidence>
<evidence type="ECO:0000256" key="3">
    <source>
        <dbReference type="ARBA" id="ARBA00011738"/>
    </source>
</evidence>
<gene>
    <name evidence="13" type="primary">dat</name>
    <name evidence="13" type="ORF">ACFSC9_02660</name>
</gene>
<evidence type="ECO:0000256" key="7">
    <source>
        <dbReference type="ARBA" id="ARBA00022679"/>
    </source>
</evidence>
<evidence type="ECO:0000313" key="14">
    <source>
        <dbReference type="Proteomes" id="UP001597233"/>
    </source>
</evidence>
<dbReference type="EMBL" id="JBHUEH010000009">
    <property type="protein sequence ID" value="MFD1884412.1"/>
    <property type="molecule type" value="Genomic_DNA"/>
</dbReference>